<evidence type="ECO:0000256" key="1">
    <source>
        <dbReference type="SAM" id="MobiDB-lite"/>
    </source>
</evidence>
<evidence type="ECO:0000256" key="2">
    <source>
        <dbReference type="SAM" id="SignalP"/>
    </source>
</evidence>
<dbReference type="EMBL" id="LGSR01000006">
    <property type="protein sequence ID" value="KOS22200.1"/>
    <property type="molecule type" value="Genomic_DNA"/>
</dbReference>
<keyword evidence="4" id="KW-1185">Reference proteome</keyword>
<gene>
    <name evidence="3" type="ORF">ESCO_001470</name>
</gene>
<feature type="compositionally biased region" description="Acidic residues" evidence="1">
    <location>
        <begin position="260"/>
        <end position="274"/>
    </location>
</feature>
<accession>A0A0M8N8I5</accession>
<keyword evidence="2" id="KW-0732">Signal</keyword>
<proteinExistence type="predicted"/>
<dbReference type="AlphaFoldDB" id="A0A0M8N8I5"/>
<feature type="region of interest" description="Disordered" evidence="1">
    <location>
        <begin position="338"/>
        <end position="367"/>
    </location>
</feature>
<feature type="region of interest" description="Disordered" evidence="1">
    <location>
        <begin position="254"/>
        <end position="276"/>
    </location>
</feature>
<name>A0A0M8N8I5_ESCWE</name>
<reference evidence="3 4" key="1">
    <citation type="submission" date="2015-07" db="EMBL/GenBank/DDBJ databases">
        <title>The genome of the fungus Escovopsis weberi, a specialized disease agent of ant agriculture.</title>
        <authorList>
            <person name="de Man T.J."/>
            <person name="Stajich J.E."/>
            <person name="Kubicek C.P."/>
            <person name="Chenthamara K."/>
            <person name="Atanasova L."/>
            <person name="Druzhinina I.S."/>
            <person name="Birnbaum S."/>
            <person name="Barribeau S.M."/>
            <person name="Teiling C."/>
            <person name="Suen G."/>
            <person name="Currie C."/>
            <person name="Gerardo N.M."/>
        </authorList>
    </citation>
    <scope>NUCLEOTIDE SEQUENCE [LARGE SCALE GENOMIC DNA]</scope>
</reference>
<evidence type="ECO:0000313" key="4">
    <source>
        <dbReference type="Proteomes" id="UP000053831"/>
    </source>
</evidence>
<sequence>MKSIAISALVLAAAAAPAAAPAPEPVPEPVPAPQLLLDTHPPEYYMTRYIDFANVPKVIYNPQYAHQEDKREAIFDWERWSSIMKSFPTHIPGQYNEGKPKQSLKPSANDNASDKRDQPTPVSSLLGHLTTVPQITPLVPPPPVSSLLGHVTNVPEDARKGWQPAPTPVSSLLGTVTLVPEDARKPWFTTHVMPRSPVSSLLGTVTNVPDAARKSWAPTPASSLLATVTIVPDDARKAWTTIATLPVDPMVTLFAAPTDNDNDNDNDAEEDDHDAPERRAVEAAVDFANYMSHLTIVPREMGKPITTVPIPAAYWTLLPEDLDAPRSVVPVFAAEATPYAPAQPEPSAAHAESKDEEDLKRYPSINF</sequence>
<feature type="signal peptide" evidence="2">
    <location>
        <begin position="1"/>
        <end position="20"/>
    </location>
</feature>
<feature type="compositionally biased region" description="Basic and acidic residues" evidence="1">
    <location>
        <begin position="351"/>
        <end position="361"/>
    </location>
</feature>
<evidence type="ECO:0000313" key="3">
    <source>
        <dbReference type="EMBL" id="KOS22200.1"/>
    </source>
</evidence>
<feature type="region of interest" description="Disordered" evidence="1">
    <location>
        <begin position="91"/>
        <end position="125"/>
    </location>
</feature>
<organism evidence="3 4">
    <name type="scientific">Escovopsis weberi</name>
    <dbReference type="NCBI Taxonomy" id="150374"/>
    <lineage>
        <taxon>Eukaryota</taxon>
        <taxon>Fungi</taxon>
        <taxon>Dikarya</taxon>
        <taxon>Ascomycota</taxon>
        <taxon>Pezizomycotina</taxon>
        <taxon>Sordariomycetes</taxon>
        <taxon>Hypocreomycetidae</taxon>
        <taxon>Hypocreales</taxon>
        <taxon>Hypocreaceae</taxon>
        <taxon>Escovopsis</taxon>
    </lineage>
</organism>
<dbReference type="Proteomes" id="UP000053831">
    <property type="component" value="Unassembled WGS sequence"/>
</dbReference>
<comment type="caution">
    <text evidence="3">The sequence shown here is derived from an EMBL/GenBank/DDBJ whole genome shotgun (WGS) entry which is preliminary data.</text>
</comment>
<protein>
    <submittedName>
        <fullName evidence="3">Uncharacterized protein</fullName>
    </submittedName>
</protein>
<feature type="chain" id="PRO_5005819006" evidence="2">
    <location>
        <begin position="21"/>
        <end position="367"/>
    </location>
</feature>